<sequence>MTRSKVSYTDKALEDIEQAFIPPDIDMDMYDCVIDDQDWKEFLTEFTKPIDKINTNEDDDTEFIPNLLEEELIDSEEFRRDPGVKVSKKELNELMGELFDFNEIYDYGNGNGKDDGNENIDDNINDYVNLKFNETIQDSATKKDTPKKVAFVDANEGKGSVSKKHMDSGGCGGKGKKKITPDKSRQKSQLSEELNKQIMDEINKEINKYIQINETYVYKGDQGGNSAENYDNYEEYIVIIGNSEPTAQEINKLAQVKMATTEELVKENEGVTDAKENVCNQEKVENNQNQQNKVVKEPDQQLSIKLVQKTMLTSKTSKVNKKEKKVEVKPAKPPKDKAALMNDLNYNYGKITQKQNKDIYEAYLGAIEMYKAKYGVTSDEELAYHSNIIGYAYPLYQKECERAGLVSTPVIQQTVICNETVKVVNDVGKNIENKIKRSQDIPETSKALSTNTKTTHIPSKIEIIELDKPSKTSNISLTIPQLMKSTSQNNINNTNLTTQNIDNNVHGVPKTENIESNTHRTAKTTETLGNNHGAANNTFPQPTLHLFDEEDLKLLQQQINQHIQYSLQHYLQTYNHPRLAPSSTEAKRMITTFHEISRRKPNSYFASLNVEEAMRVVNDWEAMHQNVAFKKHMDQEWSRCVAEWRSYANTLALPKPVINVILNSPAFIYPVLLPCKSFEPRPRKLVNPFETTCELTLLILGFLNYAYMLSSDSKFERHKRLHDVLTAVQRNFLPAHSVKHLSKKLWDLIHSPRPNVVQNFFRQGELEECRHFIIDHTRETVVAPGRQSLPLLPAAWQDCVRESRRGRRSV</sequence>
<protein>
    <submittedName>
        <fullName evidence="6">Uncharacterized protein LOC103510026</fullName>
    </submittedName>
</protein>
<dbReference type="PaxDb" id="121845-A0A1S3D3V8"/>
<dbReference type="AlphaFoldDB" id="A0A1S3D3V8"/>
<evidence type="ECO:0000256" key="2">
    <source>
        <dbReference type="ARBA" id="ARBA00023163"/>
    </source>
</evidence>
<dbReference type="GO" id="GO:0003712">
    <property type="term" value="F:transcription coregulator activity"/>
    <property type="evidence" value="ECO:0007669"/>
    <property type="project" value="TreeGrafter"/>
</dbReference>
<evidence type="ECO:0000256" key="3">
    <source>
        <dbReference type="ARBA" id="ARBA00023242"/>
    </source>
</evidence>
<dbReference type="InterPro" id="IPR052435">
    <property type="entry name" value="YY1-Transcr_Regul"/>
</dbReference>
<evidence type="ECO:0000313" key="5">
    <source>
        <dbReference type="Proteomes" id="UP000079169"/>
    </source>
</evidence>
<organism evidence="5 6">
    <name type="scientific">Diaphorina citri</name>
    <name type="common">Asian citrus psyllid</name>
    <dbReference type="NCBI Taxonomy" id="121845"/>
    <lineage>
        <taxon>Eukaryota</taxon>
        <taxon>Metazoa</taxon>
        <taxon>Ecdysozoa</taxon>
        <taxon>Arthropoda</taxon>
        <taxon>Hexapoda</taxon>
        <taxon>Insecta</taxon>
        <taxon>Pterygota</taxon>
        <taxon>Neoptera</taxon>
        <taxon>Paraneoptera</taxon>
        <taxon>Hemiptera</taxon>
        <taxon>Sternorrhyncha</taxon>
        <taxon>Psylloidea</taxon>
        <taxon>Psyllidae</taxon>
        <taxon>Diaphorininae</taxon>
        <taxon>Diaphorina</taxon>
    </lineage>
</organism>
<dbReference type="Proteomes" id="UP000079169">
    <property type="component" value="Unplaced"/>
</dbReference>
<keyword evidence="2" id="KW-0804">Transcription</keyword>
<dbReference type="STRING" id="121845.A0A1S3D3V8"/>
<evidence type="ECO:0000256" key="4">
    <source>
        <dbReference type="SAM" id="MobiDB-lite"/>
    </source>
</evidence>
<dbReference type="RefSeq" id="XP_008472884.3">
    <property type="nucleotide sequence ID" value="XM_008474662.3"/>
</dbReference>
<dbReference type="GeneID" id="103510026"/>
<dbReference type="KEGG" id="dci:103510026"/>
<gene>
    <name evidence="6" type="primary">LOC103510026</name>
</gene>
<dbReference type="PANTHER" id="PTHR16088">
    <property type="entry name" value="YY1 ASSOCIATED PROTEIN-RELATED"/>
    <property type="match status" value="1"/>
</dbReference>
<keyword evidence="1" id="KW-0805">Transcription regulation</keyword>
<dbReference type="GO" id="GO:0006355">
    <property type="term" value="P:regulation of DNA-templated transcription"/>
    <property type="evidence" value="ECO:0007669"/>
    <property type="project" value="TreeGrafter"/>
</dbReference>
<dbReference type="GO" id="GO:0005634">
    <property type="term" value="C:nucleus"/>
    <property type="evidence" value="ECO:0007669"/>
    <property type="project" value="TreeGrafter"/>
</dbReference>
<accession>A0A1S3D3V8</accession>
<evidence type="ECO:0000313" key="6">
    <source>
        <dbReference type="RefSeq" id="XP_008472884.3"/>
    </source>
</evidence>
<proteinExistence type="predicted"/>
<keyword evidence="5" id="KW-1185">Reference proteome</keyword>
<evidence type="ECO:0000256" key="1">
    <source>
        <dbReference type="ARBA" id="ARBA00023015"/>
    </source>
</evidence>
<keyword evidence="3" id="KW-0539">Nucleus</keyword>
<reference evidence="6" key="1">
    <citation type="submission" date="2025-08" db="UniProtKB">
        <authorList>
            <consortium name="RefSeq"/>
        </authorList>
    </citation>
    <scope>IDENTIFICATION</scope>
</reference>
<dbReference type="PANTHER" id="PTHR16088:SF3">
    <property type="entry name" value="GON-4-LIKE PROTEIN"/>
    <property type="match status" value="1"/>
</dbReference>
<name>A0A1S3D3V8_DIACI</name>
<dbReference type="CTD" id="2768848"/>
<feature type="region of interest" description="Disordered" evidence="4">
    <location>
        <begin position="158"/>
        <end position="191"/>
    </location>
</feature>